<dbReference type="Pfam" id="PF00011">
    <property type="entry name" value="HSP20"/>
    <property type="match status" value="1"/>
</dbReference>
<dbReference type="OrthoDB" id="7858794at2759"/>
<dbReference type="InterPro" id="IPR008978">
    <property type="entry name" value="HSP20-like_chaperone"/>
</dbReference>
<evidence type="ECO:0000259" key="1">
    <source>
        <dbReference type="Pfam" id="PF00011"/>
    </source>
</evidence>
<dbReference type="SUPFAM" id="SSF49764">
    <property type="entry name" value="HSP20-like chaperones"/>
    <property type="match status" value="1"/>
</dbReference>
<accession>A0A0P8ZIJ2</accession>
<dbReference type="AlphaFoldDB" id="A0A0P8ZIJ2"/>
<dbReference type="EMBL" id="CH902652">
    <property type="protein sequence ID" value="KPU74614.1"/>
    <property type="molecule type" value="Genomic_DNA"/>
</dbReference>
<gene>
    <name evidence="2" type="primary">Dana\GF27513</name>
    <name evidence="2" type="ORF">GF27513</name>
</gene>
<reference evidence="2 3" key="1">
    <citation type="journal article" date="2007" name="Nature">
        <title>Evolution of genes and genomes on the Drosophila phylogeny.</title>
        <authorList>
            <consortium name="Drosophila 12 Genomes Consortium"/>
            <person name="Clark A.G."/>
            <person name="Eisen M.B."/>
            <person name="Smith D.R."/>
            <person name="Bergman C.M."/>
            <person name="Oliver B."/>
            <person name="Markow T.A."/>
            <person name="Kaufman T.C."/>
            <person name="Kellis M."/>
            <person name="Gelbart W."/>
            <person name="Iyer V.N."/>
            <person name="Pollard D.A."/>
            <person name="Sackton T.B."/>
            <person name="Larracuente A.M."/>
            <person name="Singh N.D."/>
            <person name="Abad J.P."/>
            <person name="Abt D.N."/>
            <person name="Adryan B."/>
            <person name="Aguade M."/>
            <person name="Akashi H."/>
            <person name="Anderson W.W."/>
            <person name="Aquadro C.F."/>
            <person name="Ardell D.H."/>
            <person name="Arguello R."/>
            <person name="Artieri C.G."/>
            <person name="Barbash D.A."/>
            <person name="Barker D."/>
            <person name="Barsanti P."/>
            <person name="Batterham P."/>
            <person name="Batzoglou S."/>
            <person name="Begun D."/>
            <person name="Bhutkar A."/>
            <person name="Blanco E."/>
            <person name="Bosak S.A."/>
            <person name="Bradley R.K."/>
            <person name="Brand A.D."/>
            <person name="Brent M.R."/>
            <person name="Brooks A.N."/>
            <person name="Brown R.H."/>
            <person name="Butlin R.K."/>
            <person name="Caggese C."/>
            <person name="Calvi B.R."/>
            <person name="Bernardo de Carvalho A."/>
            <person name="Caspi A."/>
            <person name="Castrezana S."/>
            <person name="Celniker S.E."/>
            <person name="Chang J.L."/>
            <person name="Chapple C."/>
            <person name="Chatterji S."/>
            <person name="Chinwalla A."/>
            <person name="Civetta A."/>
            <person name="Clifton S.W."/>
            <person name="Comeron J.M."/>
            <person name="Costello J.C."/>
            <person name="Coyne J.A."/>
            <person name="Daub J."/>
            <person name="David R.G."/>
            <person name="Delcher A.L."/>
            <person name="Delehaunty K."/>
            <person name="Do C.B."/>
            <person name="Ebling H."/>
            <person name="Edwards K."/>
            <person name="Eickbush T."/>
            <person name="Evans J.D."/>
            <person name="Filipski A."/>
            <person name="Findeiss S."/>
            <person name="Freyhult E."/>
            <person name="Fulton L."/>
            <person name="Fulton R."/>
            <person name="Garcia A.C."/>
            <person name="Gardiner A."/>
            <person name="Garfield D.A."/>
            <person name="Garvin B.E."/>
            <person name="Gibson G."/>
            <person name="Gilbert D."/>
            <person name="Gnerre S."/>
            <person name="Godfrey J."/>
            <person name="Good R."/>
            <person name="Gotea V."/>
            <person name="Gravely B."/>
            <person name="Greenberg A.J."/>
            <person name="Griffiths-Jones S."/>
            <person name="Gross S."/>
            <person name="Guigo R."/>
            <person name="Gustafson E.A."/>
            <person name="Haerty W."/>
            <person name="Hahn M.W."/>
            <person name="Halligan D.L."/>
            <person name="Halpern A.L."/>
            <person name="Halter G.M."/>
            <person name="Han M.V."/>
            <person name="Heger A."/>
            <person name="Hillier L."/>
            <person name="Hinrichs A.S."/>
            <person name="Holmes I."/>
            <person name="Hoskins R.A."/>
            <person name="Hubisz M.J."/>
            <person name="Hultmark D."/>
            <person name="Huntley M.A."/>
            <person name="Jaffe D.B."/>
            <person name="Jagadeeshan S."/>
            <person name="Jeck W.R."/>
            <person name="Johnson J."/>
            <person name="Jones C.D."/>
            <person name="Jordan W.C."/>
            <person name="Karpen G.H."/>
            <person name="Kataoka E."/>
            <person name="Keightley P.D."/>
            <person name="Kheradpour P."/>
            <person name="Kirkness E.F."/>
            <person name="Koerich L.B."/>
            <person name="Kristiansen K."/>
            <person name="Kudrna D."/>
            <person name="Kulathinal R.J."/>
            <person name="Kumar S."/>
            <person name="Kwok R."/>
            <person name="Lander E."/>
            <person name="Langley C.H."/>
            <person name="Lapoint R."/>
            <person name="Lazzaro B.P."/>
            <person name="Lee S.J."/>
            <person name="Levesque L."/>
            <person name="Li R."/>
            <person name="Lin C.F."/>
            <person name="Lin M.F."/>
            <person name="Lindblad-Toh K."/>
            <person name="Llopart A."/>
            <person name="Long M."/>
            <person name="Low L."/>
            <person name="Lozovsky E."/>
            <person name="Lu J."/>
            <person name="Luo M."/>
            <person name="Machado C.A."/>
            <person name="Makalowski W."/>
            <person name="Marzo M."/>
            <person name="Matsuda M."/>
            <person name="Matzkin L."/>
            <person name="McAllister B."/>
            <person name="McBride C.S."/>
            <person name="McKernan B."/>
            <person name="McKernan K."/>
            <person name="Mendez-Lago M."/>
            <person name="Minx P."/>
            <person name="Mollenhauer M.U."/>
            <person name="Montooth K."/>
            <person name="Mount S.M."/>
            <person name="Mu X."/>
            <person name="Myers E."/>
            <person name="Negre B."/>
            <person name="Newfeld S."/>
            <person name="Nielsen R."/>
            <person name="Noor M.A."/>
            <person name="O'Grady P."/>
            <person name="Pachter L."/>
            <person name="Papaceit M."/>
            <person name="Parisi M.J."/>
            <person name="Parisi M."/>
            <person name="Parts L."/>
            <person name="Pedersen J.S."/>
            <person name="Pesole G."/>
            <person name="Phillippy A.M."/>
            <person name="Ponting C.P."/>
            <person name="Pop M."/>
            <person name="Porcelli D."/>
            <person name="Powell J.R."/>
            <person name="Prohaska S."/>
            <person name="Pruitt K."/>
            <person name="Puig M."/>
            <person name="Quesneville H."/>
            <person name="Ram K.R."/>
            <person name="Rand D."/>
            <person name="Rasmussen M.D."/>
            <person name="Reed L.K."/>
            <person name="Reenan R."/>
            <person name="Reily A."/>
            <person name="Remington K.A."/>
            <person name="Rieger T.T."/>
            <person name="Ritchie M.G."/>
            <person name="Robin C."/>
            <person name="Rogers Y.H."/>
            <person name="Rohde C."/>
            <person name="Rozas J."/>
            <person name="Rubenfield M.J."/>
            <person name="Ruiz A."/>
            <person name="Russo S."/>
            <person name="Salzberg S.L."/>
            <person name="Sanchez-Gracia A."/>
            <person name="Saranga D.J."/>
            <person name="Sato H."/>
            <person name="Schaeffer S.W."/>
            <person name="Schatz M.C."/>
            <person name="Schlenke T."/>
            <person name="Schwartz R."/>
            <person name="Segarra C."/>
            <person name="Singh R.S."/>
            <person name="Sirot L."/>
            <person name="Sirota M."/>
            <person name="Sisneros N.B."/>
            <person name="Smith C.D."/>
            <person name="Smith T.F."/>
            <person name="Spieth J."/>
            <person name="Stage D.E."/>
            <person name="Stark A."/>
            <person name="Stephan W."/>
            <person name="Strausberg R.L."/>
            <person name="Strempel S."/>
            <person name="Sturgill D."/>
            <person name="Sutton G."/>
            <person name="Sutton G.G."/>
            <person name="Tao W."/>
            <person name="Teichmann S."/>
            <person name="Tobari Y.N."/>
            <person name="Tomimura Y."/>
            <person name="Tsolas J.M."/>
            <person name="Valente V.L."/>
            <person name="Venter E."/>
            <person name="Venter J.C."/>
            <person name="Vicario S."/>
            <person name="Vieira F.G."/>
            <person name="Vilella A.J."/>
            <person name="Villasante A."/>
            <person name="Walenz B."/>
            <person name="Wang J."/>
            <person name="Wasserman M."/>
            <person name="Watts T."/>
            <person name="Wilson D."/>
            <person name="Wilson R.K."/>
            <person name="Wing R.A."/>
            <person name="Wolfner M.F."/>
            <person name="Wong A."/>
            <person name="Wong G.K."/>
            <person name="Wu C.I."/>
            <person name="Wu G."/>
            <person name="Yamamoto D."/>
            <person name="Yang H.P."/>
            <person name="Yang S.P."/>
            <person name="Yorke J.A."/>
            <person name="Yoshida K."/>
            <person name="Zdobnov E."/>
            <person name="Zhang P."/>
            <person name="Zhang Y."/>
            <person name="Zimin A.V."/>
            <person name="Baldwin J."/>
            <person name="Abdouelleil A."/>
            <person name="Abdulkadir J."/>
            <person name="Abebe A."/>
            <person name="Abera B."/>
            <person name="Abreu J."/>
            <person name="Acer S.C."/>
            <person name="Aftuck L."/>
            <person name="Alexander A."/>
            <person name="An P."/>
            <person name="Anderson E."/>
            <person name="Anderson S."/>
            <person name="Arachi H."/>
            <person name="Azer M."/>
            <person name="Bachantsang P."/>
            <person name="Barry A."/>
            <person name="Bayul T."/>
            <person name="Berlin A."/>
            <person name="Bessette D."/>
            <person name="Bloom T."/>
            <person name="Blye J."/>
            <person name="Boguslavskiy L."/>
            <person name="Bonnet C."/>
            <person name="Boukhgalter B."/>
            <person name="Bourzgui I."/>
            <person name="Brown A."/>
            <person name="Cahill P."/>
            <person name="Channer S."/>
            <person name="Cheshatsang Y."/>
            <person name="Chuda L."/>
            <person name="Citroen M."/>
            <person name="Collymore A."/>
            <person name="Cooke P."/>
            <person name="Costello M."/>
            <person name="D'Aco K."/>
            <person name="Daza R."/>
            <person name="De Haan G."/>
            <person name="DeGray S."/>
            <person name="DeMaso C."/>
            <person name="Dhargay N."/>
            <person name="Dooley K."/>
            <person name="Dooley E."/>
            <person name="Doricent M."/>
            <person name="Dorje P."/>
            <person name="Dorjee K."/>
            <person name="Dupes A."/>
            <person name="Elong R."/>
            <person name="Falk J."/>
            <person name="Farina A."/>
            <person name="Faro S."/>
            <person name="Ferguson D."/>
            <person name="Fisher S."/>
            <person name="Foley C.D."/>
            <person name="Franke A."/>
            <person name="Friedrich D."/>
            <person name="Gadbois L."/>
            <person name="Gearin G."/>
            <person name="Gearin C.R."/>
            <person name="Giannoukos G."/>
            <person name="Goode T."/>
            <person name="Graham J."/>
            <person name="Grandbois E."/>
            <person name="Grewal S."/>
            <person name="Gyaltsen K."/>
            <person name="Hafez N."/>
            <person name="Hagos B."/>
            <person name="Hall J."/>
            <person name="Henson C."/>
            <person name="Hollinger A."/>
            <person name="Honan T."/>
            <person name="Huard M.D."/>
            <person name="Hughes L."/>
            <person name="Hurhula B."/>
            <person name="Husby M.E."/>
            <person name="Kamat A."/>
            <person name="Kanga B."/>
            <person name="Kashin S."/>
            <person name="Khazanovich D."/>
            <person name="Kisner P."/>
            <person name="Lance K."/>
            <person name="Lara M."/>
            <person name="Lee W."/>
            <person name="Lennon N."/>
            <person name="Letendre F."/>
            <person name="LeVine R."/>
            <person name="Lipovsky A."/>
            <person name="Liu X."/>
            <person name="Liu J."/>
            <person name="Liu S."/>
            <person name="Lokyitsang T."/>
            <person name="Lokyitsang Y."/>
            <person name="Lubonja R."/>
            <person name="Lui A."/>
            <person name="MacDonald P."/>
            <person name="Magnisalis V."/>
            <person name="Maru K."/>
            <person name="Matthews C."/>
            <person name="McCusker W."/>
            <person name="McDonough S."/>
            <person name="Mehta T."/>
            <person name="Meldrim J."/>
            <person name="Meneus L."/>
            <person name="Mihai O."/>
            <person name="Mihalev A."/>
            <person name="Mihova T."/>
            <person name="Mittelman R."/>
            <person name="Mlenga V."/>
            <person name="Montmayeur A."/>
            <person name="Mulrain L."/>
            <person name="Navidi A."/>
            <person name="Naylor J."/>
            <person name="Negash T."/>
            <person name="Nguyen T."/>
            <person name="Nguyen N."/>
            <person name="Nicol R."/>
            <person name="Norbu C."/>
            <person name="Norbu N."/>
            <person name="Novod N."/>
            <person name="O'Neill B."/>
            <person name="Osman S."/>
            <person name="Markiewicz E."/>
            <person name="Oyono O.L."/>
            <person name="Patti C."/>
            <person name="Phunkhang P."/>
            <person name="Pierre F."/>
            <person name="Priest M."/>
            <person name="Raghuraman S."/>
            <person name="Rege F."/>
            <person name="Reyes R."/>
            <person name="Rise C."/>
            <person name="Rogov P."/>
            <person name="Ross K."/>
            <person name="Ryan E."/>
            <person name="Settipalli S."/>
            <person name="Shea T."/>
            <person name="Sherpa N."/>
            <person name="Shi L."/>
            <person name="Shih D."/>
            <person name="Sparrow T."/>
            <person name="Spaulding J."/>
            <person name="Stalker J."/>
            <person name="Stange-Thomann N."/>
            <person name="Stavropoulos S."/>
            <person name="Stone C."/>
            <person name="Strader C."/>
            <person name="Tesfaye S."/>
            <person name="Thomson T."/>
            <person name="Thoulutsang Y."/>
            <person name="Thoulutsang D."/>
            <person name="Topham K."/>
            <person name="Topping I."/>
            <person name="Tsamla T."/>
            <person name="Vassiliev H."/>
            <person name="Vo A."/>
            <person name="Wangchuk T."/>
            <person name="Wangdi T."/>
            <person name="Weiand M."/>
            <person name="Wilkinson J."/>
            <person name="Wilson A."/>
            <person name="Yadav S."/>
            <person name="Young G."/>
            <person name="Yu Q."/>
            <person name="Zembek L."/>
            <person name="Zhong D."/>
            <person name="Zimmer A."/>
            <person name="Zwirko Z."/>
            <person name="Jaffe D.B."/>
            <person name="Alvarez P."/>
            <person name="Brockman W."/>
            <person name="Butler J."/>
            <person name="Chin C."/>
            <person name="Gnerre S."/>
            <person name="Grabherr M."/>
            <person name="Kleber M."/>
            <person name="Mauceli E."/>
            <person name="MacCallum I."/>
        </authorList>
    </citation>
    <scope>NUCLEOTIDE SEQUENCE [LARGE SCALE GENOMIC DNA]</scope>
    <source>
        <strain evidence="3">Tucson 14024-0371.13</strain>
    </source>
</reference>
<evidence type="ECO:0000313" key="2">
    <source>
        <dbReference type="EMBL" id="KPU74614.1"/>
    </source>
</evidence>
<proteinExistence type="predicted"/>
<dbReference type="STRING" id="7217.A0A0P8ZIJ2"/>
<name>A0A0P8ZIJ2_DROAN</name>
<dbReference type="Gene3D" id="2.60.40.790">
    <property type="match status" value="1"/>
</dbReference>
<dbReference type="Proteomes" id="UP000007801">
    <property type="component" value="Unassembled WGS sequence"/>
</dbReference>
<sequence length="124" mass="14641">MSSTGEFLHLKIQYESKEEELEHEGFDCCRWLYKKHMPNNDDCGQPKVNPKSFVSWVYNLQEFPPDNIIIQLKDKFIYLNAFKHDPRDRQDLIKRILMPDKVDQSKVTCKMSSKGILTITALFD</sequence>
<organism evidence="2 3">
    <name type="scientific">Drosophila ananassae</name>
    <name type="common">Fruit fly</name>
    <dbReference type="NCBI Taxonomy" id="7217"/>
    <lineage>
        <taxon>Eukaryota</taxon>
        <taxon>Metazoa</taxon>
        <taxon>Ecdysozoa</taxon>
        <taxon>Arthropoda</taxon>
        <taxon>Hexapoda</taxon>
        <taxon>Insecta</taxon>
        <taxon>Pterygota</taxon>
        <taxon>Neoptera</taxon>
        <taxon>Endopterygota</taxon>
        <taxon>Diptera</taxon>
        <taxon>Brachycera</taxon>
        <taxon>Muscomorpha</taxon>
        <taxon>Ephydroidea</taxon>
        <taxon>Drosophilidae</taxon>
        <taxon>Drosophila</taxon>
        <taxon>Sophophora</taxon>
    </lineage>
</organism>
<protein>
    <recommendedName>
        <fullName evidence="1">SHSP domain-containing protein</fullName>
    </recommendedName>
</protein>
<dbReference type="KEGG" id="dan:26514922"/>
<feature type="domain" description="SHSP" evidence="1">
    <location>
        <begin position="58"/>
        <end position="121"/>
    </location>
</feature>
<dbReference type="InParanoid" id="A0A0P8ZIJ2"/>
<keyword evidence="3" id="KW-1185">Reference proteome</keyword>
<dbReference type="GeneID" id="26514922"/>
<dbReference type="InterPro" id="IPR002068">
    <property type="entry name" value="A-crystallin/Hsp20_dom"/>
</dbReference>
<evidence type="ECO:0000313" key="3">
    <source>
        <dbReference type="Proteomes" id="UP000007801"/>
    </source>
</evidence>